<accession>A0AAN7SBM3</accession>
<evidence type="ECO:0000313" key="2">
    <source>
        <dbReference type="EMBL" id="KAK4823953.1"/>
    </source>
</evidence>
<reference evidence="2 3" key="1">
    <citation type="journal article" date="2023" name="J. Hered.">
        <title>Chromosome-level genome of the wood stork (Mycteria americana) provides insight into avian chromosome evolution.</title>
        <authorList>
            <person name="Flamio R. Jr."/>
            <person name="Ramstad K.M."/>
        </authorList>
    </citation>
    <scope>NUCLEOTIDE SEQUENCE [LARGE SCALE GENOMIC DNA]</scope>
    <source>
        <strain evidence="2">JAX WOST 10</strain>
    </source>
</reference>
<sequence>MILKVFSNLHNSVILILLLGQCNTGYTYVLGDERLECSLAERDLGVLVDGKLSMSQQCALVAKRAHHILGCIEHSIANWSEEVIAPLYSALFWTPQYKKDVKILECVQKEGNKDCERTRGHDLRGAAEDTRFVQLRGDCRVTSCCLQFLHEEERRGRC</sequence>
<dbReference type="PANTHER" id="PTHR33332">
    <property type="entry name" value="REVERSE TRANSCRIPTASE DOMAIN-CONTAINING PROTEIN"/>
    <property type="match status" value="1"/>
</dbReference>
<gene>
    <name evidence="2" type="ORF">QYF61_008339</name>
</gene>
<dbReference type="EMBL" id="JAUNZN010000003">
    <property type="protein sequence ID" value="KAK4823953.1"/>
    <property type="molecule type" value="Genomic_DNA"/>
</dbReference>
<feature type="signal peptide" evidence="1">
    <location>
        <begin position="1"/>
        <end position="24"/>
    </location>
</feature>
<organism evidence="2 3">
    <name type="scientific">Mycteria americana</name>
    <name type="common">Wood stork</name>
    <dbReference type="NCBI Taxonomy" id="33587"/>
    <lineage>
        <taxon>Eukaryota</taxon>
        <taxon>Metazoa</taxon>
        <taxon>Chordata</taxon>
        <taxon>Craniata</taxon>
        <taxon>Vertebrata</taxon>
        <taxon>Euteleostomi</taxon>
        <taxon>Archelosauria</taxon>
        <taxon>Archosauria</taxon>
        <taxon>Dinosauria</taxon>
        <taxon>Saurischia</taxon>
        <taxon>Theropoda</taxon>
        <taxon>Coelurosauria</taxon>
        <taxon>Aves</taxon>
        <taxon>Neognathae</taxon>
        <taxon>Neoaves</taxon>
        <taxon>Aequornithes</taxon>
        <taxon>Ciconiiformes</taxon>
        <taxon>Ciconiidae</taxon>
        <taxon>Mycteria</taxon>
    </lineage>
</organism>
<dbReference type="AlphaFoldDB" id="A0AAN7SBM3"/>
<evidence type="ECO:0000256" key="1">
    <source>
        <dbReference type="SAM" id="SignalP"/>
    </source>
</evidence>
<protein>
    <submittedName>
        <fullName evidence="2">Uncharacterized protein</fullName>
    </submittedName>
</protein>
<proteinExistence type="predicted"/>
<evidence type="ECO:0000313" key="3">
    <source>
        <dbReference type="Proteomes" id="UP001333110"/>
    </source>
</evidence>
<feature type="chain" id="PRO_5042944081" evidence="1">
    <location>
        <begin position="25"/>
        <end position="158"/>
    </location>
</feature>
<dbReference type="Proteomes" id="UP001333110">
    <property type="component" value="Unassembled WGS sequence"/>
</dbReference>
<comment type="caution">
    <text evidence="2">The sequence shown here is derived from an EMBL/GenBank/DDBJ whole genome shotgun (WGS) entry which is preliminary data.</text>
</comment>
<keyword evidence="1" id="KW-0732">Signal</keyword>
<name>A0AAN7SBM3_MYCAM</name>
<keyword evidence="3" id="KW-1185">Reference proteome</keyword>